<dbReference type="InterPro" id="IPR000033">
    <property type="entry name" value="LDLR_classB_rpt"/>
</dbReference>
<reference evidence="1 2" key="1">
    <citation type="submission" date="2018-11" db="EMBL/GenBank/DDBJ databases">
        <authorList>
            <consortium name="Pathogen Informatics"/>
        </authorList>
    </citation>
    <scope>NUCLEOTIDE SEQUENCE [LARGE SCALE GENOMIC DNA]</scope>
</reference>
<dbReference type="GO" id="GO:0042813">
    <property type="term" value="F:Wnt receptor activity"/>
    <property type="evidence" value="ECO:0007669"/>
    <property type="project" value="TreeGrafter"/>
</dbReference>
<dbReference type="Gene3D" id="2.120.10.30">
    <property type="entry name" value="TolB, C-terminal domain"/>
    <property type="match status" value="1"/>
</dbReference>
<dbReference type="SUPFAM" id="SSF63825">
    <property type="entry name" value="YWTD domain"/>
    <property type="match status" value="1"/>
</dbReference>
<dbReference type="Proteomes" id="UP000271098">
    <property type="component" value="Unassembled WGS sequence"/>
</dbReference>
<dbReference type="AlphaFoldDB" id="A0A3P6PSG2"/>
<dbReference type="PANTHER" id="PTHR46513:SF13">
    <property type="entry name" value="EGF-LIKE DOMAIN-CONTAINING PROTEIN"/>
    <property type="match status" value="1"/>
</dbReference>
<gene>
    <name evidence="1" type="ORF">GPUH_LOCUS2176</name>
</gene>
<evidence type="ECO:0000313" key="2">
    <source>
        <dbReference type="Proteomes" id="UP000271098"/>
    </source>
</evidence>
<keyword evidence="2" id="KW-1185">Reference proteome</keyword>
<dbReference type="GO" id="GO:0060070">
    <property type="term" value="P:canonical Wnt signaling pathway"/>
    <property type="evidence" value="ECO:0007669"/>
    <property type="project" value="TreeGrafter"/>
</dbReference>
<dbReference type="OrthoDB" id="10066840at2759"/>
<dbReference type="InterPro" id="IPR050778">
    <property type="entry name" value="Cueball_EGF_LRP_Nidogen"/>
</dbReference>
<sequence>MARDTIGYMSLDGYKTVQTAQNHDVQGTEGIAVDWIHRNLYTLRQHQLHVQRLNGQYRTSLYKGLFRLPRALVAYPQTRDLFASDWSAEPFIVRLAMDGSKAEKLIVEELVWPNALAVDYFAERLYWADAFRDVIEFVGCRHNLS</sequence>
<protein>
    <submittedName>
        <fullName evidence="1">Uncharacterized protein</fullName>
    </submittedName>
</protein>
<dbReference type="InterPro" id="IPR011042">
    <property type="entry name" value="6-blade_b-propeller_TolB-like"/>
</dbReference>
<proteinExistence type="predicted"/>
<dbReference type="GO" id="GO:0005886">
    <property type="term" value="C:plasma membrane"/>
    <property type="evidence" value="ECO:0007669"/>
    <property type="project" value="TreeGrafter"/>
</dbReference>
<name>A0A3P6PSG2_9BILA</name>
<dbReference type="Pfam" id="PF00058">
    <property type="entry name" value="Ldl_recept_b"/>
    <property type="match status" value="1"/>
</dbReference>
<organism evidence="1 2">
    <name type="scientific">Gongylonema pulchrum</name>
    <dbReference type="NCBI Taxonomy" id="637853"/>
    <lineage>
        <taxon>Eukaryota</taxon>
        <taxon>Metazoa</taxon>
        <taxon>Ecdysozoa</taxon>
        <taxon>Nematoda</taxon>
        <taxon>Chromadorea</taxon>
        <taxon>Rhabditida</taxon>
        <taxon>Spirurina</taxon>
        <taxon>Spiruromorpha</taxon>
        <taxon>Spiruroidea</taxon>
        <taxon>Gongylonematidae</taxon>
        <taxon>Gongylonema</taxon>
    </lineage>
</organism>
<accession>A0A3P6PSG2</accession>
<dbReference type="GO" id="GO:0017147">
    <property type="term" value="F:Wnt-protein binding"/>
    <property type="evidence" value="ECO:0007669"/>
    <property type="project" value="TreeGrafter"/>
</dbReference>
<dbReference type="PANTHER" id="PTHR46513">
    <property type="entry name" value="VITELLOGENIN RECEPTOR-LIKE PROTEIN-RELATED-RELATED"/>
    <property type="match status" value="1"/>
</dbReference>
<dbReference type="SMART" id="SM00135">
    <property type="entry name" value="LY"/>
    <property type="match status" value="2"/>
</dbReference>
<evidence type="ECO:0000313" key="1">
    <source>
        <dbReference type="EMBL" id="VDK32653.1"/>
    </source>
</evidence>
<dbReference type="EMBL" id="UYRT01003104">
    <property type="protein sequence ID" value="VDK32653.1"/>
    <property type="molecule type" value="Genomic_DNA"/>
</dbReference>